<name>A0ABN2YZY7_9ACTN</name>
<dbReference type="EMBL" id="BAAAMR010000020">
    <property type="protein sequence ID" value="GAA2134664.1"/>
    <property type="molecule type" value="Genomic_DNA"/>
</dbReference>
<dbReference type="Proteomes" id="UP001501020">
    <property type="component" value="Unassembled WGS sequence"/>
</dbReference>
<accession>A0ABN2YZY7</accession>
<organism evidence="1 2">
    <name type="scientific">Actinomadura napierensis</name>
    <dbReference type="NCBI Taxonomy" id="267854"/>
    <lineage>
        <taxon>Bacteria</taxon>
        <taxon>Bacillati</taxon>
        <taxon>Actinomycetota</taxon>
        <taxon>Actinomycetes</taxon>
        <taxon>Streptosporangiales</taxon>
        <taxon>Thermomonosporaceae</taxon>
        <taxon>Actinomadura</taxon>
    </lineage>
</organism>
<proteinExistence type="predicted"/>
<gene>
    <name evidence="1" type="ORF">GCM10009727_28580</name>
</gene>
<comment type="caution">
    <text evidence="1">The sequence shown here is derived from an EMBL/GenBank/DDBJ whole genome shotgun (WGS) entry which is preliminary data.</text>
</comment>
<evidence type="ECO:0000313" key="2">
    <source>
        <dbReference type="Proteomes" id="UP001501020"/>
    </source>
</evidence>
<reference evidence="1 2" key="1">
    <citation type="journal article" date="2019" name="Int. J. Syst. Evol. Microbiol.">
        <title>The Global Catalogue of Microorganisms (GCM) 10K type strain sequencing project: providing services to taxonomists for standard genome sequencing and annotation.</title>
        <authorList>
            <consortium name="The Broad Institute Genomics Platform"/>
            <consortium name="The Broad Institute Genome Sequencing Center for Infectious Disease"/>
            <person name="Wu L."/>
            <person name="Ma J."/>
        </authorList>
    </citation>
    <scope>NUCLEOTIDE SEQUENCE [LARGE SCALE GENOMIC DNA]</scope>
    <source>
        <strain evidence="1 2">JCM 13850</strain>
    </source>
</reference>
<dbReference type="RefSeq" id="WP_344266276.1">
    <property type="nucleotide sequence ID" value="NZ_BAAAMR010000020.1"/>
</dbReference>
<evidence type="ECO:0000313" key="1">
    <source>
        <dbReference type="EMBL" id="GAA2134664.1"/>
    </source>
</evidence>
<sequence length="67" mass="7895">MGKHEIDLSGLIESMEYQLETEFPRWLISRESSGRWVAVRPNWGALYAEDAPELRERLRKYDQDATP</sequence>
<keyword evidence="2" id="KW-1185">Reference proteome</keyword>
<protein>
    <submittedName>
        <fullName evidence="1">Uncharacterized protein</fullName>
    </submittedName>
</protein>